<dbReference type="Proteomes" id="UP000287502">
    <property type="component" value="Chromosome"/>
</dbReference>
<dbReference type="PANTHER" id="PTHR42798">
    <property type="entry name" value="LIPOPROTEIN-RELEASING SYSTEM ATP-BINDING PROTEIN LOLD"/>
    <property type="match status" value="1"/>
</dbReference>
<dbReference type="GO" id="GO:0016887">
    <property type="term" value="F:ATP hydrolysis activity"/>
    <property type="evidence" value="ECO:0007669"/>
    <property type="project" value="InterPro"/>
</dbReference>
<dbReference type="GO" id="GO:0022857">
    <property type="term" value="F:transmembrane transporter activity"/>
    <property type="evidence" value="ECO:0007669"/>
    <property type="project" value="UniProtKB-ARBA"/>
</dbReference>
<keyword evidence="2" id="KW-0547">Nucleotide-binding</keyword>
<dbReference type="OrthoDB" id="9809450at2"/>
<dbReference type="Pfam" id="PF00005">
    <property type="entry name" value="ABC_tran"/>
    <property type="match status" value="1"/>
</dbReference>
<dbReference type="InterPro" id="IPR003593">
    <property type="entry name" value="AAA+_ATPase"/>
</dbReference>
<dbReference type="InterPro" id="IPR003439">
    <property type="entry name" value="ABC_transporter-like_ATP-bd"/>
</dbReference>
<dbReference type="InterPro" id="IPR017911">
    <property type="entry name" value="MacB-like_ATP-bd"/>
</dbReference>
<evidence type="ECO:0000256" key="1">
    <source>
        <dbReference type="ARBA" id="ARBA00022448"/>
    </source>
</evidence>
<dbReference type="FunFam" id="3.40.50.300:FF:000032">
    <property type="entry name" value="Export ABC transporter ATP-binding protein"/>
    <property type="match status" value="1"/>
</dbReference>
<evidence type="ECO:0000259" key="5">
    <source>
        <dbReference type="PROSITE" id="PS50893"/>
    </source>
</evidence>
<evidence type="ECO:0000256" key="3">
    <source>
        <dbReference type="ARBA" id="ARBA00022840"/>
    </source>
</evidence>
<dbReference type="InterPro" id="IPR027417">
    <property type="entry name" value="P-loop_NTPase"/>
</dbReference>
<dbReference type="KEGG" id="gtl:EP073_12835"/>
<keyword evidence="7" id="KW-1185">Reference proteome</keyword>
<feature type="domain" description="ABC transporter" evidence="5">
    <location>
        <begin position="4"/>
        <end position="218"/>
    </location>
</feature>
<dbReference type="GO" id="GO:0098796">
    <property type="term" value="C:membrane protein complex"/>
    <property type="evidence" value="ECO:0007669"/>
    <property type="project" value="UniProtKB-ARBA"/>
</dbReference>
<protein>
    <submittedName>
        <fullName evidence="6">ABC transporter ATP-binding protein</fullName>
    </submittedName>
</protein>
<dbReference type="GO" id="GO:0005524">
    <property type="term" value="F:ATP binding"/>
    <property type="evidence" value="ECO:0007669"/>
    <property type="project" value="UniProtKB-KW"/>
</dbReference>
<dbReference type="PROSITE" id="PS50893">
    <property type="entry name" value="ABC_TRANSPORTER_2"/>
    <property type="match status" value="1"/>
</dbReference>
<accession>A0A410K1Z5</accession>
<name>A0A410K1Z5_9BACT</name>
<evidence type="ECO:0000256" key="4">
    <source>
        <dbReference type="ARBA" id="ARBA00038388"/>
    </source>
</evidence>
<proteinExistence type="inferred from homology"/>
<dbReference type="AlphaFoldDB" id="A0A410K1Z5"/>
<dbReference type="CDD" id="cd03255">
    <property type="entry name" value="ABC_MJ0796_LolCDE_FtsE"/>
    <property type="match status" value="1"/>
</dbReference>
<dbReference type="PANTHER" id="PTHR42798:SF7">
    <property type="entry name" value="ALPHA-D-RIBOSE 1-METHYLPHOSPHONATE 5-TRIPHOSPHATE SYNTHASE SUBUNIT PHNL"/>
    <property type="match status" value="1"/>
</dbReference>
<reference evidence="6 7" key="1">
    <citation type="submission" date="2019-01" db="EMBL/GenBank/DDBJ databases">
        <title>Geovibrio thiophilus DSM 11263, complete genome.</title>
        <authorList>
            <person name="Spring S."/>
            <person name="Bunk B."/>
            <person name="Sproer C."/>
        </authorList>
    </citation>
    <scope>NUCLEOTIDE SEQUENCE [LARGE SCALE GENOMIC DNA]</scope>
    <source>
        <strain evidence="6 7">DSM 11263</strain>
    </source>
</reference>
<gene>
    <name evidence="6" type="ORF">EP073_12835</name>
</gene>
<evidence type="ECO:0000313" key="6">
    <source>
        <dbReference type="EMBL" id="QAR34258.1"/>
    </source>
</evidence>
<dbReference type="EMBL" id="CP035108">
    <property type="protein sequence ID" value="QAR34258.1"/>
    <property type="molecule type" value="Genomic_DNA"/>
</dbReference>
<sequence length="218" mass="23866">MSLLEIIDLNKSFLKGDYRLNVLSGFSMNVEKGEMLAIVGPSGAGKSTLLHIIGGLDKPDSGSVMFQGEDILKLKGKAVDQFRNKDVGFVFQFHYLLEDFTALENVMMPALIGGVNIDAAAKRAKELLTKVGLESRTTHFPAELSGGEQQRTAIARAMMNSPKILLADEPTGSLDKKNSDEVLDMIRLMRDEGVTILIVTHEDAIANSCDRIIRIEKS</sequence>
<dbReference type="SMART" id="SM00382">
    <property type="entry name" value="AAA"/>
    <property type="match status" value="1"/>
</dbReference>
<evidence type="ECO:0000313" key="7">
    <source>
        <dbReference type="Proteomes" id="UP000287502"/>
    </source>
</evidence>
<evidence type="ECO:0000256" key="2">
    <source>
        <dbReference type="ARBA" id="ARBA00022741"/>
    </source>
</evidence>
<keyword evidence="3 6" id="KW-0067">ATP-binding</keyword>
<keyword evidence="1" id="KW-0813">Transport</keyword>
<dbReference type="SUPFAM" id="SSF52540">
    <property type="entry name" value="P-loop containing nucleoside triphosphate hydrolases"/>
    <property type="match status" value="1"/>
</dbReference>
<dbReference type="Gene3D" id="3.40.50.300">
    <property type="entry name" value="P-loop containing nucleotide triphosphate hydrolases"/>
    <property type="match status" value="1"/>
</dbReference>
<organism evidence="6 7">
    <name type="scientific">Geovibrio thiophilus</name>
    <dbReference type="NCBI Taxonomy" id="139438"/>
    <lineage>
        <taxon>Bacteria</taxon>
        <taxon>Pseudomonadati</taxon>
        <taxon>Deferribacterota</taxon>
        <taxon>Deferribacteres</taxon>
        <taxon>Deferribacterales</taxon>
        <taxon>Geovibrionaceae</taxon>
        <taxon>Geovibrio</taxon>
    </lineage>
</organism>
<comment type="similarity">
    <text evidence="4">Belongs to the ABC transporter superfamily. Macrolide exporter (TC 3.A.1.122) family.</text>
</comment>